<sequence>MHTTPDTAYRNRMTTNIYIDGFNLYYGRLKNSPDLKWLDPVSLCEKLLPAGRRIKRVRYFTARITPRPDDPGGPRRQDAYLRALGALPQVSLHYGRFQQTTPRMRLAAPPPGGPVTVQVVKTEEKGTDVHIASQMLLDAFRKDCELVVLVSNDSDLCEPLRIVKEELGVPIGILNPFDKPSRWLKQLRPLFIKPIRDGAVRASQLRDPFPLGGGAEVHRPKEWA</sequence>
<dbReference type="Proteomes" id="UP001501845">
    <property type="component" value="Unassembled WGS sequence"/>
</dbReference>
<evidence type="ECO:0000313" key="3">
    <source>
        <dbReference type="Proteomes" id="UP001501845"/>
    </source>
</evidence>
<proteinExistence type="predicted"/>
<dbReference type="EMBL" id="BAABBU010000016">
    <property type="protein sequence ID" value="GAA4140667.1"/>
    <property type="molecule type" value="Genomic_DNA"/>
</dbReference>
<organism evidence="2 3">
    <name type="scientific">Streptomyces tunisiensis</name>
    <dbReference type="NCBI Taxonomy" id="948699"/>
    <lineage>
        <taxon>Bacteria</taxon>
        <taxon>Bacillati</taxon>
        <taxon>Actinomycetota</taxon>
        <taxon>Actinomycetes</taxon>
        <taxon>Kitasatosporales</taxon>
        <taxon>Streptomycetaceae</taxon>
        <taxon>Streptomyces</taxon>
    </lineage>
</organism>
<gene>
    <name evidence="2" type="ORF">GCM10022285_40330</name>
</gene>
<protein>
    <recommendedName>
        <fullName evidence="1">NYN domain-containing protein</fullName>
    </recommendedName>
</protein>
<accession>A0ABP7YUG3</accession>
<name>A0ABP7YUG3_9ACTN</name>
<reference evidence="3" key="1">
    <citation type="journal article" date="2019" name="Int. J. Syst. Evol. Microbiol.">
        <title>The Global Catalogue of Microorganisms (GCM) 10K type strain sequencing project: providing services to taxonomists for standard genome sequencing and annotation.</title>
        <authorList>
            <consortium name="The Broad Institute Genomics Platform"/>
            <consortium name="The Broad Institute Genome Sequencing Center for Infectious Disease"/>
            <person name="Wu L."/>
            <person name="Ma J."/>
        </authorList>
    </citation>
    <scope>NUCLEOTIDE SEQUENCE [LARGE SCALE GENOMIC DNA]</scope>
    <source>
        <strain evidence="3">JCM 17589</strain>
    </source>
</reference>
<feature type="domain" description="NYN" evidence="1">
    <location>
        <begin position="15"/>
        <end position="174"/>
    </location>
</feature>
<dbReference type="CDD" id="cd18722">
    <property type="entry name" value="PIN_NicB-like"/>
    <property type="match status" value="1"/>
</dbReference>
<dbReference type="Gene3D" id="3.40.50.1010">
    <property type="entry name" value="5'-nuclease"/>
    <property type="match status" value="1"/>
</dbReference>
<evidence type="ECO:0000313" key="2">
    <source>
        <dbReference type="EMBL" id="GAA4140667.1"/>
    </source>
</evidence>
<comment type="caution">
    <text evidence="2">The sequence shown here is derived from an EMBL/GenBank/DDBJ whole genome shotgun (WGS) entry which is preliminary data.</text>
</comment>
<dbReference type="InterPro" id="IPR021139">
    <property type="entry name" value="NYN"/>
</dbReference>
<dbReference type="Pfam" id="PF01936">
    <property type="entry name" value="NYN"/>
    <property type="match status" value="1"/>
</dbReference>
<evidence type="ECO:0000259" key="1">
    <source>
        <dbReference type="Pfam" id="PF01936"/>
    </source>
</evidence>
<keyword evidence="3" id="KW-1185">Reference proteome</keyword>